<keyword evidence="4" id="KW-0732">Signal</keyword>
<dbReference type="Proteomes" id="UP000009136">
    <property type="component" value="Chromosome 13"/>
</dbReference>
<dbReference type="PANTHER" id="PTHR10083:SF367">
    <property type="entry name" value="SPLEEN TRYPSIN INHIBITOR I"/>
    <property type="match status" value="1"/>
</dbReference>
<dbReference type="InterPro" id="IPR002223">
    <property type="entry name" value="Kunitz_BPTI"/>
</dbReference>
<reference evidence="6" key="2">
    <citation type="submission" date="2025-08" db="UniProtKB">
        <authorList>
            <consortium name="Ensembl"/>
        </authorList>
    </citation>
    <scope>IDENTIFICATION</scope>
    <source>
        <strain evidence="6">Hereford</strain>
    </source>
</reference>
<accession>A0AAF6DMF6</accession>
<dbReference type="CDD" id="cd22592">
    <property type="entry name" value="Kunitz_BPTI"/>
    <property type="match status" value="1"/>
</dbReference>
<evidence type="ECO:0000256" key="4">
    <source>
        <dbReference type="SAM" id="SignalP"/>
    </source>
</evidence>
<evidence type="ECO:0000256" key="3">
    <source>
        <dbReference type="ARBA" id="ARBA00023157"/>
    </source>
</evidence>
<dbReference type="HOGENOM" id="CLU_164133_1_1_1"/>
<dbReference type="Pfam" id="PF00014">
    <property type="entry name" value="Kunitz_BPTI"/>
    <property type="match status" value="1"/>
</dbReference>
<dbReference type="Gene3D" id="4.10.410.10">
    <property type="entry name" value="Pancreatic trypsin inhibitor Kunitz domain"/>
    <property type="match status" value="1"/>
</dbReference>
<evidence type="ECO:0000259" key="5">
    <source>
        <dbReference type="PROSITE" id="PS50279"/>
    </source>
</evidence>
<dbReference type="InterPro" id="IPR020901">
    <property type="entry name" value="Prtase_inh_Kunz-CS"/>
</dbReference>
<feature type="domain" description="BPTI/Kunitz inhibitor" evidence="5">
    <location>
        <begin position="66"/>
        <end position="116"/>
    </location>
</feature>
<keyword evidence="3" id="KW-1015">Disulfide bond</keyword>
<keyword evidence="7" id="KW-1185">Reference proteome</keyword>
<evidence type="ECO:0000256" key="1">
    <source>
        <dbReference type="ARBA" id="ARBA00004613"/>
    </source>
</evidence>
<dbReference type="Ensembl" id="ENSBTAT00000023042.6">
    <property type="protein sequence ID" value="ENSBTAP00000023042.6"/>
    <property type="gene ID" value="ENSBTAG00000017328.6"/>
</dbReference>
<dbReference type="FunFam" id="4.10.410.10:FF:000005">
    <property type="entry name" value="Pancreatic trypsin inhibitor"/>
    <property type="match status" value="1"/>
</dbReference>
<dbReference type="AlphaFoldDB" id="A0AAF6DMF6"/>
<dbReference type="PANTHER" id="PTHR10083">
    <property type="entry name" value="KUNITZ-TYPE PROTEASE INHIBITOR-RELATED"/>
    <property type="match status" value="1"/>
</dbReference>
<dbReference type="MEROPS" id="I02.001"/>
<dbReference type="GeneTree" id="ENSGT01150000287028"/>
<comment type="subcellular location">
    <subcellularLocation>
        <location evidence="1">Secreted</location>
    </subcellularLocation>
</comment>
<feature type="signal peptide" evidence="4">
    <location>
        <begin position="1"/>
        <end position="21"/>
    </location>
</feature>
<keyword evidence="2" id="KW-0964">Secreted</keyword>
<dbReference type="SMART" id="SM00131">
    <property type="entry name" value="KU"/>
    <property type="match status" value="1"/>
</dbReference>
<gene>
    <name evidence="6" type="primary">PTI</name>
</gene>
<evidence type="ECO:0000313" key="7">
    <source>
        <dbReference type="Proteomes" id="UP000009136"/>
    </source>
</evidence>
<dbReference type="GO" id="GO:0005576">
    <property type="term" value="C:extracellular region"/>
    <property type="evidence" value="ECO:0007669"/>
    <property type="project" value="UniProtKB-SubCell"/>
</dbReference>
<name>A0AAF6DMF6_BOVIN</name>
<dbReference type="PRINTS" id="PR00759">
    <property type="entry name" value="BASICPTASE"/>
</dbReference>
<dbReference type="InterPro" id="IPR036880">
    <property type="entry name" value="Kunitz_BPTI_sf"/>
</dbReference>
<reference evidence="6" key="1">
    <citation type="submission" date="2018-03" db="EMBL/GenBank/DDBJ databases">
        <title>ARS-UCD1.2.</title>
        <authorList>
            <person name="Rosen B.D."/>
            <person name="Bickhart D.M."/>
            <person name="Koren S."/>
            <person name="Schnabel R.D."/>
            <person name="Hall R."/>
            <person name="Zimin A."/>
            <person name="Dreischer C."/>
            <person name="Schultheiss S."/>
            <person name="Schroeder S.G."/>
            <person name="Elsik C.G."/>
            <person name="Couldrey C."/>
            <person name="Liu G.E."/>
            <person name="Van Tassell C.P."/>
            <person name="Phillippy A.M."/>
            <person name="Smith T.P.L."/>
            <person name="Medrano J.F."/>
        </authorList>
    </citation>
    <scope>NUCLEOTIDE SEQUENCE [LARGE SCALE GENOMIC DNA]</scope>
    <source>
        <strain evidence="6">Hereford</strain>
    </source>
</reference>
<organism evidence="6 7">
    <name type="scientific">Bos taurus</name>
    <name type="common">Bovine</name>
    <dbReference type="NCBI Taxonomy" id="9913"/>
    <lineage>
        <taxon>Eukaryota</taxon>
        <taxon>Metazoa</taxon>
        <taxon>Chordata</taxon>
        <taxon>Craniata</taxon>
        <taxon>Vertebrata</taxon>
        <taxon>Euteleostomi</taxon>
        <taxon>Mammalia</taxon>
        <taxon>Eutheria</taxon>
        <taxon>Laurasiatheria</taxon>
        <taxon>Artiodactyla</taxon>
        <taxon>Ruminantia</taxon>
        <taxon>Pecora</taxon>
        <taxon>Bovidae</taxon>
        <taxon>Bovinae</taxon>
        <taxon>Bos</taxon>
    </lineage>
</organism>
<proteinExistence type="predicted"/>
<reference evidence="6" key="3">
    <citation type="submission" date="2025-09" db="UniProtKB">
        <authorList>
            <consortium name="Ensembl"/>
        </authorList>
    </citation>
    <scope>IDENTIFICATION</scope>
    <source>
        <strain evidence="6">Hereford</strain>
    </source>
</reference>
<evidence type="ECO:0000256" key="2">
    <source>
        <dbReference type="ARBA" id="ARBA00022525"/>
    </source>
</evidence>
<dbReference type="SUPFAM" id="SSF57362">
    <property type="entry name" value="BPTI-like"/>
    <property type="match status" value="1"/>
</dbReference>
<feature type="chain" id="PRO_5041966832" evidence="4">
    <location>
        <begin position="22"/>
        <end position="126"/>
    </location>
</feature>
<sequence length="126" mass="13740">MQSSALLKLLLLALQPPYTKVSQNPAMKMSRLCLSVALLVLLGTLAASTPGCDTSNQAKAQRPDFCLEPPYTGPCKARMIRYFYNAKAGLCQPFVYGGCRAKRNNFKSSEDCMRTCGGAIGPWENL</sequence>
<dbReference type="InterPro" id="IPR050098">
    <property type="entry name" value="TFPI/VKTCI-like"/>
</dbReference>
<evidence type="ECO:0000313" key="6">
    <source>
        <dbReference type="Ensembl" id="ENSBTAP00000023042.6"/>
    </source>
</evidence>
<dbReference type="PROSITE" id="PS00280">
    <property type="entry name" value="BPTI_KUNITZ_1"/>
    <property type="match status" value="1"/>
</dbReference>
<dbReference type="GO" id="GO:0004867">
    <property type="term" value="F:serine-type endopeptidase inhibitor activity"/>
    <property type="evidence" value="ECO:0007669"/>
    <property type="project" value="InterPro"/>
</dbReference>
<protein>
    <submittedName>
        <fullName evidence="6">Pancreatic trypsin inhibitor</fullName>
    </submittedName>
</protein>
<dbReference type="PROSITE" id="PS50279">
    <property type="entry name" value="BPTI_KUNITZ_2"/>
    <property type="match status" value="1"/>
</dbReference>